<dbReference type="InterPro" id="IPR011049">
    <property type="entry name" value="Serralysin-like_metalloprot_C"/>
</dbReference>
<dbReference type="InterPro" id="IPR050557">
    <property type="entry name" value="RTX_toxin/Mannuronan_C5-epim"/>
</dbReference>
<evidence type="ECO:0000259" key="4">
    <source>
        <dbReference type="Pfam" id="PF17892"/>
    </source>
</evidence>
<organism evidence="5 6">
    <name type="scientific">Paracoccus zhejiangensis</name>
    <dbReference type="NCBI Taxonomy" id="1077935"/>
    <lineage>
        <taxon>Bacteria</taxon>
        <taxon>Pseudomonadati</taxon>
        <taxon>Pseudomonadota</taxon>
        <taxon>Alphaproteobacteria</taxon>
        <taxon>Rhodobacterales</taxon>
        <taxon>Paracoccaceae</taxon>
        <taxon>Paracoccus</taxon>
    </lineage>
</organism>
<dbReference type="InterPro" id="IPR041690">
    <property type="entry name" value="Cadherin_5"/>
</dbReference>
<keyword evidence="2" id="KW-0964">Secreted</keyword>
<proteinExistence type="predicted"/>
<dbReference type="OrthoDB" id="9342475at2"/>
<evidence type="ECO:0000256" key="1">
    <source>
        <dbReference type="ARBA" id="ARBA00004613"/>
    </source>
</evidence>
<dbReference type="InterPro" id="IPR018511">
    <property type="entry name" value="Hemolysin-typ_Ca-bd_CS"/>
</dbReference>
<comment type="subcellular location">
    <subcellularLocation>
        <location evidence="1">Secreted</location>
    </subcellularLocation>
</comment>
<name>A0A2H5F547_9RHOB</name>
<dbReference type="AlphaFoldDB" id="A0A2H5F547"/>
<sequence length="772" mass="78424">MSISVKGTRSKGDEPQGAAKFAADAAAASPSRAPFVFGMVLVSVGLYLKSIFPGWAEKAVRPDGNTKPTDALPEAASVAAAAKMPEGDRAPVPVAGDPAVPPIASTGPVAPDAPALSSRPQKSVIVESEGRTAPAIRGGAEAAAGKPANDNAALPPGNAAARDPGKAPPEPPVSDLPGDKAEDPEATAEEPEATPEEEDHDTPNRAPRVSGPVHLADVGSCAVLAIAMADLLRNAHDPDGDALQIMGLTASSGRLVRTAEGWQFEPEPGFVGEVTLTYQISDGQAEVTQTATFDSLGRRLVEGTDCDDMLLGGSCGEDFDARGGDDNIDTGDGANVVHAGDGDDHVIAGSGNDTIQGGDGDDVILAGGGNDHVRGGSGHDRIHGEAGDDILIGGAGDDQLDGGAGRDHLDGGAGNDRLVGGSGDDLLLGGAGQDLLQGGAGKDRLAGGAGADTIEGGAGDDHVIGDLDAVADRMEGGEGSDVLDYSQASDDLLIDATEGTASSAEIGDDRIAGFETILGGAGDDQIRGSADGERLDGAGGEDTLLGEAGADLLLGGDGDDWLAGGAGADTIEAGAGDDHVIADADGAADLIEGGAGDDLLDYSAATEALALAIDAGTVTSDETGLDSFAGFETIAGGGGDDHFLAGNEPVSMIGGGGDNLFEFRAPDPIPPLAPLTPGIIVFEIQDFDVGDRLRMSKYDLFEEIMDEQEDAFERIYGEEFDDDDIRLSFHHERDAELDLDRTVIRADFNRDNEFDTTIILEGRHVLTMVEIA</sequence>
<dbReference type="Pfam" id="PF17892">
    <property type="entry name" value="Cadherin_5"/>
    <property type="match status" value="1"/>
</dbReference>
<evidence type="ECO:0000313" key="5">
    <source>
        <dbReference type="EMBL" id="AUH66670.1"/>
    </source>
</evidence>
<keyword evidence="6" id="KW-1185">Reference proteome</keyword>
<feature type="compositionally biased region" description="Acidic residues" evidence="3">
    <location>
        <begin position="184"/>
        <end position="200"/>
    </location>
</feature>
<dbReference type="Pfam" id="PF00353">
    <property type="entry name" value="HemolysinCabind"/>
    <property type="match status" value="6"/>
</dbReference>
<dbReference type="Gene3D" id="2.150.10.10">
    <property type="entry name" value="Serralysin-like metalloprotease, C-terminal"/>
    <property type="match status" value="5"/>
</dbReference>
<feature type="region of interest" description="Disordered" evidence="3">
    <location>
        <begin position="393"/>
        <end position="416"/>
    </location>
</feature>
<feature type="compositionally biased region" description="Low complexity" evidence="3">
    <location>
        <begin position="133"/>
        <end position="153"/>
    </location>
</feature>
<dbReference type="GO" id="GO:0005576">
    <property type="term" value="C:extracellular region"/>
    <property type="evidence" value="ECO:0007669"/>
    <property type="project" value="UniProtKB-SubCell"/>
</dbReference>
<dbReference type="Proteomes" id="UP000234530">
    <property type="component" value="Plasmid pPZ01"/>
</dbReference>
<dbReference type="PROSITE" id="PS00330">
    <property type="entry name" value="HEMOLYSIN_CALCIUM"/>
    <property type="match status" value="7"/>
</dbReference>
<dbReference type="SUPFAM" id="SSF51120">
    <property type="entry name" value="beta-Roll"/>
    <property type="match status" value="3"/>
</dbReference>
<feature type="region of interest" description="Disordered" evidence="3">
    <location>
        <begin position="85"/>
        <end position="211"/>
    </location>
</feature>
<protein>
    <recommendedName>
        <fullName evidence="4">Cadherin-like domain-containing protein</fullName>
    </recommendedName>
</protein>
<geneLocation type="plasmid" evidence="6">
    <name>ppz01</name>
</geneLocation>
<evidence type="ECO:0000256" key="3">
    <source>
        <dbReference type="SAM" id="MobiDB-lite"/>
    </source>
</evidence>
<feature type="domain" description="Cadherin-like" evidence="4">
    <location>
        <begin position="204"/>
        <end position="292"/>
    </location>
</feature>
<keyword evidence="5" id="KW-0614">Plasmid</keyword>
<dbReference type="PANTHER" id="PTHR38340">
    <property type="entry name" value="S-LAYER PROTEIN"/>
    <property type="match status" value="1"/>
</dbReference>
<dbReference type="PANTHER" id="PTHR38340:SF1">
    <property type="entry name" value="S-LAYER PROTEIN"/>
    <property type="match status" value="1"/>
</dbReference>
<dbReference type="RefSeq" id="WP_101754641.1">
    <property type="nucleotide sequence ID" value="NZ_CP025431.1"/>
</dbReference>
<dbReference type="PRINTS" id="PR00313">
    <property type="entry name" value="CABNDNGRPT"/>
</dbReference>
<accession>A0A2H5F547</accession>
<evidence type="ECO:0000313" key="6">
    <source>
        <dbReference type="Proteomes" id="UP000234530"/>
    </source>
</evidence>
<dbReference type="KEGG" id="pzh:CX676_20430"/>
<reference evidence="5 6" key="1">
    <citation type="journal article" date="2013" name="Antonie Van Leeuwenhoek">
        <title>Paracoccus zhejiangensis sp. nov., isolated from activated sludge in wastewater-treatment system.</title>
        <authorList>
            <person name="Wu Z.G."/>
            <person name="Zhang D.F."/>
            <person name="Liu Y.L."/>
            <person name="Wang F."/>
            <person name="Jiang X."/>
            <person name="Li C."/>
            <person name="Li S.P."/>
            <person name="Hong Q."/>
            <person name="Li W.J."/>
        </authorList>
    </citation>
    <scope>NUCLEOTIDE SEQUENCE [LARGE SCALE GENOMIC DNA]</scope>
    <source>
        <strain evidence="5 6">J6</strain>
        <plasmid evidence="6">Plasmid ppz01</plasmid>
    </source>
</reference>
<dbReference type="InterPro" id="IPR001343">
    <property type="entry name" value="Hemolysn_Ca-bd"/>
</dbReference>
<evidence type="ECO:0000256" key="2">
    <source>
        <dbReference type="ARBA" id="ARBA00022525"/>
    </source>
</evidence>
<gene>
    <name evidence="5" type="ORF">CX676_20430</name>
</gene>
<dbReference type="EMBL" id="CP025431">
    <property type="protein sequence ID" value="AUH66670.1"/>
    <property type="molecule type" value="Genomic_DNA"/>
</dbReference>
<dbReference type="GO" id="GO:0005509">
    <property type="term" value="F:calcium ion binding"/>
    <property type="evidence" value="ECO:0007669"/>
    <property type="project" value="InterPro"/>
</dbReference>